<evidence type="ECO:0000313" key="1">
    <source>
        <dbReference type="EMBL" id="CAB3411428.1"/>
    </source>
</evidence>
<dbReference type="EMBL" id="CADEPM010000013">
    <property type="protein sequence ID" value="CAB3411428.1"/>
    <property type="molecule type" value="Genomic_DNA"/>
</dbReference>
<dbReference type="OrthoDB" id="5819653at2759"/>
<comment type="caution">
    <text evidence="1">The sequence shown here is derived from an EMBL/GenBank/DDBJ whole genome shotgun (WGS) entry which is preliminary data.</text>
</comment>
<organism evidence="1 2">
    <name type="scientific">Caenorhabditis bovis</name>
    <dbReference type="NCBI Taxonomy" id="2654633"/>
    <lineage>
        <taxon>Eukaryota</taxon>
        <taxon>Metazoa</taxon>
        <taxon>Ecdysozoa</taxon>
        <taxon>Nematoda</taxon>
        <taxon>Chromadorea</taxon>
        <taxon>Rhabditida</taxon>
        <taxon>Rhabditina</taxon>
        <taxon>Rhabditomorpha</taxon>
        <taxon>Rhabditoidea</taxon>
        <taxon>Rhabditidae</taxon>
        <taxon>Peloderinae</taxon>
        <taxon>Caenorhabditis</taxon>
    </lineage>
</organism>
<gene>
    <name evidence="1" type="ORF">CBOVIS_LOCUS12820</name>
</gene>
<dbReference type="Proteomes" id="UP000494206">
    <property type="component" value="Unassembled WGS sequence"/>
</dbReference>
<name>A0A8S1FF14_9PELO</name>
<dbReference type="AlphaFoldDB" id="A0A8S1FF14"/>
<sequence>MGSFSDFGQHQLIRFNEDNSLKLSIPSNHFSQTQYVHTGIKEATNSTRLCDEFEKEEACVRRNLTASKIMIANESNWQLTSAPLGQRSPMYCQSEYYSFDGNGYCRSDFTPFIKGTYMACHKAVNMWRNYFAASGVCEYHIGKNTSLAEDGWNYHLGIIYFPDRRIFFRETKTVWEDTFDFYFSLWDKTYSPGPPGRCIALTKNKLLVNVETPRINIATPGMRPGTQIQAFSGAPSEHLFSFLRSFNDQAKPIKPELWDEDEKNFLLTYLTETARDRAEEQMETRTDTTFEELCDYLKSRYEEVSRQQLRNCQQNIGESVDEFASSISKLASASHCNQPRELITAKALEAFLDGLCDYLKSLFS</sequence>
<keyword evidence="2" id="KW-1185">Reference proteome</keyword>
<evidence type="ECO:0000313" key="2">
    <source>
        <dbReference type="Proteomes" id="UP000494206"/>
    </source>
</evidence>
<reference evidence="1 2" key="1">
    <citation type="submission" date="2020-04" db="EMBL/GenBank/DDBJ databases">
        <authorList>
            <person name="Laetsch R D."/>
            <person name="Stevens L."/>
            <person name="Kumar S."/>
            <person name="Blaxter L. M."/>
        </authorList>
    </citation>
    <scope>NUCLEOTIDE SEQUENCE [LARGE SCALE GENOMIC DNA]</scope>
</reference>
<proteinExistence type="predicted"/>
<protein>
    <submittedName>
        <fullName evidence="1">Uncharacterized protein</fullName>
    </submittedName>
</protein>
<accession>A0A8S1FF14</accession>